<dbReference type="EMBL" id="FXBL01000002">
    <property type="protein sequence ID" value="SMH26170.1"/>
    <property type="molecule type" value="Genomic_DNA"/>
</dbReference>
<evidence type="ECO:0000256" key="2">
    <source>
        <dbReference type="ARBA" id="ARBA00023239"/>
    </source>
</evidence>
<keyword evidence="4" id="KW-1133">Transmembrane helix</keyword>
<feature type="transmembrane region" description="Helical" evidence="4">
    <location>
        <begin position="33"/>
        <end position="51"/>
    </location>
</feature>
<evidence type="ECO:0000259" key="5">
    <source>
        <dbReference type="PROSITE" id="PS50125"/>
    </source>
</evidence>
<dbReference type="PANTHER" id="PTHR43081:SF1">
    <property type="entry name" value="ADENYLATE CYCLASE, TERMINAL-DIFFERENTIATION SPECIFIC"/>
    <property type="match status" value="1"/>
</dbReference>
<protein>
    <submittedName>
        <fullName evidence="6">Adenylate cyclase</fullName>
    </submittedName>
</protein>
<feature type="transmembrane region" description="Helical" evidence="4">
    <location>
        <begin position="114"/>
        <end position="132"/>
    </location>
</feature>
<name>A0A1X7MMX6_9HYPH</name>
<evidence type="ECO:0000256" key="1">
    <source>
        <dbReference type="ARBA" id="ARBA00022741"/>
    </source>
</evidence>
<dbReference type="InterPro" id="IPR018297">
    <property type="entry name" value="A/G_cyclase_CS"/>
</dbReference>
<keyword evidence="7" id="KW-1185">Reference proteome</keyword>
<proteinExistence type="inferred from homology"/>
<dbReference type="SUPFAM" id="SSF55073">
    <property type="entry name" value="Nucleotide cyclase"/>
    <property type="match status" value="1"/>
</dbReference>
<keyword evidence="2 3" id="KW-0456">Lyase</keyword>
<feature type="transmembrane region" description="Helical" evidence="4">
    <location>
        <begin position="173"/>
        <end position="197"/>
    </location>
</feature>
<feature type="transmembrane region" description="Helical" evidence="4">
    <location>
        <begin position="139"/>
        <end position="161"/>
    </location>
</feature>
<keyword evidence="4" id="KW-0812">Transmembrane</keyword>
<sequence>MLAYLHLANLRQLLSNMRGIAQVLADDLRMMSLLLRIAAILAAIALVFAGSGHGLLVFAPALALYLLACLGLAGLSLWRLRPAGHGTLWIALDALFVTVILYEHIIGAPVTGPHGLTTASLVIPFLFLSHVGMTLQARLIGLFSGLVLSGWTGMLAVMAWRHEQLARGAFWDVFLSLDFGLVLTFGLTALSSYLLALDHQRTRREARRIDRWRHNLARFFSPLVVADLQEDGHRLALQRRPAAIMFVDLRDFTSYAEHAPPAELAQVLTGYRQLVAGTVFAHGGTVDKFMGDGVMAVFGQPAAKDDDAERALRCAVALSEKLLAWRSVAGSGAFEAGIGLHYGMVIGGVLDSGSHDEFTVFGDAVNVARRLESLSKALGATVVVSLALLGRVPKGRRSGGWTVKKGVSLSGRRIPLDIAYRPRWREPARLRTAIDAPSLSSNLRQGLIEPDAR</sequence>
<dbReference type="PROSITE" id="PS00452">
    <property type="entry name" value="GUANYLATE_CYCLASE_1"/>
    <property type="match status" value="1"/>
</dbReference>
<dbReference type="GO" id="GO:0004016">
    <property type="term" value="F:adenylate cyclase activity"/>
    <property type="evidence" value="ECO:0007669"/>
    <property type="project" value="UniProtKB-ARBA"/>
</dbReference>
<feature type="transmembrane region" description="Helical" evidence="4">
    <location>
        <begin position="90"/>
        <end position="108"/>
    </location>
</feature>
<dbReference type="RefSeq" id="WP_139832102.1">
    <property type="nucleotide sequence ID" value="NZ_FXBL01000002.1"/>
</dbReference>
<dbReference type="Gene3D" id="3.30.70.1230">
    <property type="entry name" value="Nucleotide cyclase"/>
    <property type="match status" value="1"/>
</dbReference>
<dbReference type="InterPro" id="IPR050697">
    <property type="entry name" value="Adenylyl/Guanylyl_Cyclase_3/4"/>
</dbReference>
<feature type="domain" description="Guanylate cyclase" evidence="5">
    <location>
        <begin position="243"/>
        <end position="372"/>
    </location>
</feature>
<reference evidence="7" key="1">
    <citation type="submission" date="2017-04" db="EMBL/GenBank/DDBJ databases">
        <authorList>
            <person name="Varghese N."/>
            <person name="Submissions S."/>
        </authorList>
    </citation>
    <scope>NUCLEOTIDE SEQUENCE [LARGE SCALE GENOMIC DNA]</scope>
    <source>
        <strain evidence="7">B5P</strain>
    </source>
</reference>
<evidence type="ECO:0000256" key="3">
    <source>
        <dbReference type="RuleBase" id="RU000405"/>
    </source>
</evidence>
<dbReference type="Proteomes" id="UP000193083">
    <property type="component" value="Unassembled WGS sequence"/>
</dbReference>
<evidence type="ECO:0000313" key="6">
    <source>
        <dbReference type="EMBL" id="SMH26170.1"/>
    </source>
</evidence>
<dbReference type="GO" id="GO:0035556">
    <property type="term" value="P:intracellular signal transduction"/>
    <property type="evidence" value="ECO:0007669"/>
    <property type="project" value="InterPro"/>
</dbReference>
<dbReference type="SMART" id="SM00044">
    <property type="entry name" value="CYCc"/>
    <property type="match status" value="1"/>
</dbReference>
<dbReference type="AlphaFoldDB" id="A0A1X7MMX6"/>
<dbReference type="InterPro" id="IPR029787">
    <property type="entry name" value="Nucleotide_cyclase"/>
</dbReference>
<evidence type="ECO:0000313" key="7">
    <source>
        <dbReference type="Proteomes" id="UP000193083"/>
    </source>
</evidence>
<keyword evidence="4" id="KW-0472">Membrane</keyword>
<dbReference type="GO" id="GO:0000166">
    <property type="term" value="F:nucleotide binding"/>
    <property type="evidence" value="ECO:0007669"/>
    <property type="project" value="UniProtKB-KW"/>
</dbReference>
<dbReference type="OrthoDB" id="9789782at2"/>
<dbReference type="InterPro" id="IPR001054">
    <property type="entry name" value="A/G_cyclase"/>
</dbReference>
<gene>
    <name evidence="6" type="ORF">SAMN02982922_0065</name>
</gene>
<dbReference type="PROSITE" id="PS50125">
    <property type="entry name" value="GUANYLATE_CYCLASE_2"/>
    <property type="match status" value="1"/>
</dbReference>
<comment type="similarity">
    <text evidence="3">Belongs to the adenylyl cyclase class-4/guanylyl cyclase family.</text>
</comment>
<organism evidence="6 7">
    <name type="scientific">Mesorhizobium australicum</name>
    <dbReference type="NCBI Taxonomy" id="536018"/>
    <lineage>
        <taxon>Bacteria</taxon>
        <taxon>Pseudomonadati</taxon>
        <taxon>Pseudomonadota</taxon>
        <taxon>Alphaproteobacteria</taxon>
        <taxon>Hyphomicrobiales</taxon>
        <taxon>Phyllobacteriaceae</taxon>
        <taxon>Mesorhizobium</taxon>
    </lineage>
</organism>
<dbReference type="Pfam" id="PF00211">
    <property type="entry name" value="Guanylate_cyc"/>
    <property type="match status" value="1"/>
</dbReference>
<accession>A0A1X7MMX6</accession>
<dbReference type="CDD" id="cd07302">
    <property type="entry name" value="CHD"/>
    <property type="match status" value="1"/>
</dbReference>
<dbReference type="PANTHER" id="PTHR43081">
    <property type="entry name" value="ADENYLATE CYCLASE, TERMINAL-DIFFERENTIATION SPECIFIC-RELATED"/>
    <property type="match status" value="1"/>
</dbReference>
<feature type="transmembrane region" description="Helical" evidence="4">
    <location>
        <begin position="57"/>
        <end position="78"/>
    </location>
</feature>
<dbReference type="GO" id="GO:0009190">
    <property type="term" value="P:cyclic nucleotide biosynthetic process"/>
    <property type="evidence" value="ECO:0007669"/>
    <property type="project" value="InterPro"/>
</dbReference>
<evidence type="ECO:0000256" key="4">
    <source>
        <dbReference type="SAM" id="Phobius"/>
    </source>
</evidence>
<keyword evidence="1" id="KW-0547">Nucleotide-binding</keyword>